<keyword evidence="2" id="KW-1185">Reference proteome</keyword>
<evidence type="ECO:0000313" key="2">
    <source>
        <dbReference type="Proteomes" id="UP000322791"/>
    </source>
</evidence>
<dbReference type="PROSITE" id="PS51257">
    <property type="entry name" value="PROKAR_LIPOPROTEIN"/>
    <property type="match status" value="1"/>
</dbReference>
<dbReference type="EMBL" id="VTHL01000011">
    <property type="protein sequence ID" value="TYZ08877.1"/>
    <property type="molecule type" value="Genomic_DNA"/>
</dbReference>
<dbReference type="RefSeq" id="WP_149071202.1">
    <property type="nucleotide sequence ID" value="NZ_VTHL01000011.1"/>
</dbReference>
<dbReference type="AlphaFoldDB" id="A0A5D6V0Y9"/>
<accession>A0A5D6V0Y9</accession>
<evidence type="ECO:0000313" key="1">
    <source>
        <dbReference type="EMBL" id="TYZ08877.1"/>
    </source>
</evidence>
<dbReference type="Proteomes" id="UP000322791">
    <property type="component" value="Unassembled WGS sequence"/>
</dbReference>
<organism evidence="1 2">
    <name type="scientific">Hymenobacter lutimineralis</name>
    <dbReference type="NCBI Taxonomy" id="2606448"/>
    <lineage>
        <taxon>Bacteria</taxon>
        <taxon>Pseudomonadati</taxon>
        <taxon>Bacteroidota</taxon>
        <taxon>Cytophagia</taxon>
        <taxon>Cytophagales</taxon>
        <taxon>Hymenobacteraceae</taxon>
        <taxon>Hymenobacter</taxon>
    </lineage>
</organism>
<protein>
    <submittedName>
        <fullName evidence="1">Uncharacterized protein</fullName>
    </submittedName>
</protein>
<name>A0A5D6V0Y9_9BACT</name>
<proteinExistence type="predicted"/>
<comment type="caution">
    <text evidence="1">The sequence shown here is derived from an EMBL/GenBank/DDBJ whole genome shotgun (WGS) entry which is preliminary data.</text>
</comment>
<sequence>MLSRFCFYGLLLSGLLASCAPEPESGPRIEFIGATGLTSNDRVLNTPGDSLVTRLVADTRDGKSASLSRFTITVDYTPFDADTARSNTPEILYFDQSLNGSDAFYYQHRFSARTLSGRERWTFKIVDTEGKTSSRGYLLTVNNPDSLRTYHPYQVPLFAARNATSRSSLAARDGLVFPAFPLKANPGLQASVDLVLLPAAGGAVTLASPTDASVLAAADAVGAGSWVTRNATALKTTSLSPTQFDQLTTSARITAVFDTVSAPAVTATEALSKDQVLAFRTANNRTGLLHVKTLFGTTATPAAIVRVKVNE</sequence>
<gene>
    <name evidence="1" type="ORF">FY528_11725</name>
</gene>
<reference evidence="1 2" key="1">
    <citation type="submission" date="2019-08" db="EMBL/GenBank/DDBJ databases">
        <authorList>
            <person name="Seo M.-J."/>
        </authorList>
    </citation>
    <scope>NUCLEOTIDE SEQUENCE [LARGE SCALE GENOMIC DNA]</scope>
    <source>
        <strain evidence="1 2">KIGAM108</strain>
    </source>
</reference>